<proteinExistence type="predicted"/>
<accession>A0AAD6UAU8</accession>
<keyword evidence="2" id="KW-1185">Reference proteome</keyword>
<name>A0AAD6UAU8_9AGAR</name>
<organism evidence="1 2">
    <name type="scientific">Mycena belliarum</name>
    <dbReference type="NCBI Taxonomy" id="1033014"/>
    <lineage>
        <taxon>Eukaryota</taxon>
        <taxon>Fungi</taxon>
        <taxon>Dikarya</taxon>
        <taxon>Basidiomycota</taxon>
        <taxon>Agaricomycotina</taxon>
        <taxon>Agaricomycetes</taxon>
        <taxon>Agaricomycetidae</taxon>
        <taxon>Agaricales</taxon>
        <taxon>Marasmiineae</taxon>
        <taxon>Mycenaceae</taxon>
        <taxon>Mycena</taxon>
    </lineage>
</organism>
<dbReference type="Proteomes" id="UP001222325">
    <property type="component" value="Unassembled WGS sequence"/>
</dbReference>
<sequence length="232" mass="25815">MDGASATTWDYTGVPTLSVYSCLSHSGSHLLNAQPSPRKPRPSSEYPISNALPLSDNIELAGAQRLETPSISMRLTLGVLPAGHDAAQSIAAKASSSLCSQLELPLPQLLDRAPRMRFSDVLLLDPTSARERQSPFRRIEHLPCLRPHHLYPRYPGGSTSARIASLLRRAVLAWSLLVTDTPIKFLHNVSSSPSRLSLREQQAAHHEPVPRHLRWRCFTFSQRRPVDLVLLW</sequence>
<protein>
    <submittedName>
        <fullName evidence="1">Uncharacterized protein</fullName>
    </submittedName>
</protein>
<dbReference type="AlphaFoldDB" id="A0AAD6UAU8"/>
<evidence type="ECO:0000313" key="1">
    <source>
        <dbReference type="EMBL" id="KAJ7097316.1"/>
    </source>
</evidence>
<evidence type="ECO:0000313" key="2">
    <source>
        <dbReference type="Proteomes" id="UP001222325"/>
    </source>
</evidence>
<gene>
    <name evidence="1" type="ORF">B0H15DRAFT_945969</name>
</gene>
<comment type="caution">
    <text evidence="1">The sequence shown here is derived from an EMBL/GenBank/DDBJ whole genome shotgun (WGS) entry which is preliminary data.</text>
</comment>
<reference evidence="1" key="1">
    <citation type="submission" date="2023-03" db="EMBL/GenBank/DDBJ databases">
        <title>Massive genome expansion in bonnet fungi (Mycena s.s.) driven by repeated elements and novel gene families across ecological guilds.</title>
        <authorList>
            <consortium name="Lawrence Berkeley National Laboratory"/>
            <person name="Harder C.B."/>
            <person name="Miyauchi S."/>
            <person name="Viragh M."/>
            <person name="Kuo A."/>
            <person name="Thoen E."/>
            <person name="Andreopoulos B."/>
            <person name="Lu D."/>
            <person name="Skrede I."/>
            <person name="Drula E."/>
            <person name="Henrissat B."/>
            <person name="Morin E."/>
            <person name="Kohler A."/>
            <person name="Barry K."/>
            <person name="LaButti K."/>
            <person name="Morin E."/>
            <person name="Salamov A."/>
            <person name="Lipzen A."/>
            <person name="Mereny Z."/>
            <person name="Hegedus B."/>
            <person name="Baldrian P."/>
            <person name="Stursova M."/>
            <person name="Weitz H."/>
            <person name="Taylor A."/>
            <person name="Grigoriev I.V."/>
            <person name="Nagy L.G."/>
            <person name="Martin F."/>
            <person name="Kauserud H."/>
        </authorList>
    </citation>
    <scope>NUCLEOTIDE SEQUENCE</scope>
    <source>
        <strain evidence="1">CBHHK173m</strain>
    </source>
</reference>
<dbReference type="EMBL" id="JARJCN010000010">
    <property type="protein sequence ID" value="KAJ7097316.1"/>
    <property type="molecule type" value="Genomic_DNA"/>
</dbReference>